<keyword evidence="4" id="KW-1185">Reference proteome</keyword>
<evidence type="ECO:0000259" key="2">
    <source>
        <dbReference type="Pfam" id="PF03107"/>
    </source>
</evidence>
<sequence length="357" mass="41230">MKEDVRDEIIALEKERHGHTTTKIIDDESKATMLGEAQQGDDRIELAAQIKHFSHQHFLFLRDEVQKDDRITCDGCIEPITDAFYSCTKQEEDDCHFFLHKTCAQLPTERLHPFHPHLLKLLPKAPSTDGMFECHACSSFSHGFLYSCERCQFYLDLQCNTLSNSLTHPAHRHPLTFNTKDDKGQSYISSTRGILRRSNPSCRGCGDYSQPAVRFSCVNCNFHLCIQCIQLPLTASHRYDNHPLKLTHRRVKDELGECYCQICEGERDSTHWFYYCKDCDFDCHPHCVVGRYRHVKLGSTYKHSHQHLVTLVEKKKSVIPFDKRDNILPCEACGKPCEGLVFECSQCNINIHRIGYC</sequence>
<comment type="caution">
    <text evidence="3">The sequence shown here is derived from an EMBL/GenBank/DDBJ whole genome shotgun (WGS) entry which is preliminary data.</text>
</comment>
<dbReference type="Proteomes" id="UP001054821">
    <property type="component" value="Chromosome 7"/>
</dbReference>
<evidence type="ECO:0000256" key="1">
    <source>
        <dbReference type="ARBA" id="ARBA00022737"/>
    </source>
</evidence>
<name>A0AAD4YRF7_PRUDU</name>
<feature type="domain" description="DC1" evidence="2">
    <location>
        <begin position="113"/>
        <end position="159"/>
    </location>
</feature>
<accession>A0AAD4YRF7</accession>
<keyword evidence="1" id="KW-0677">Repeat</keyword>
<dbReference type="Pfam" id="PF03107">
    <property type="entry name" value="C1_2"/>
    <property type="match status" value="3"/>
</dbReference>
<feature type="domain" description="DC1" evidence="2">
    <location>
        <begin position="238"/>
        <end position="288"/>
    </location>
</feature>
<dbReference type="AlphaFoldDB" id="A0AAD4YRF7"/>
<reference evidence="3 4" key="1">
    <citation type="journal article" date="2022" name="G3 (Bethesda)">
        <title>Whole-genome sequence and methylome profiling of the almond [Prunus dulcis (Mill.) D.A. Webb] cultivar 'Nonpareil'.</title>
        <authorList>
            <person name="D'Amico-Willman K.M."/>
            <person name="Ouma W.Z."/>
            <person name="Meulia T."/>
            <person name="Sideli G.M."/>
            <person name="Gradziel T.M."/>
            <person name="Fresnedo-Ramirez J."/>
        </authorList>
    </citation>
    <scope>NUCLEOTIDE SEQUENCE [LARGE SCALE GENOMIC DNA]</scope>
    <source>
        <strain evidence="3">Clone GOH B32 T37-40</strain>
    </source>
</reference>
<dbReference type="InterPro" id="IPR004146">
    <property type="entry name" value="DC1"/>
</dbReference>
<gene>
    <name evidence="3" type="ORF">L3X38_038333</name>
</gene>
<feature type="domain" description="DC1" evidence="2">
    <location>
        <begin position="53"/>
        <end position="104"/>
    </location>
</feature>
<proteinExistence type="predicted"/>
<protein>
    <recommendedName>
        <fullName evidence="2">DC1 domain-containing protein</fullName>
    </recommendedName>
</protein>
<dbReference type="EMBL" id="JAJFAZ020000007">
    <property type="protein sequence ID" value="KAI5318625.1"/>
    <property type="molecule type" value="Genomic_DNA"/>
</dbReference>
<dbReference type="InterPro" id="IPR053192">
    <property type="entry name" value="Vacuole_Formation_Reg"/>
</dbReference>
<evidence type="ECO:0000313" key="4">
    <source>
        <dbReference type="Proteomes" id="UP001054821"/>
    </source>
</evidence>
<dbReference type="InterPro" id="IPR046349">
    <property type="entry name" value="C1-like_sf"/>
</dbReference>
<organism evidence="3 4">
    <name type="scientific">Prunus dulcis</name>
    <name type="common">Almond</name>
    <name type="synonym">Amygdalus dulcis</name>
    <dbReference type="NCBI Taxonomy" id="3755"/>
    <lineage>
        <taxon>Eukaryota</taxon>
        <taxon>Viridiplantae</taxon>
        <taxon>Streptophyta</taxon>
        <taxon>Embryophyta</taxon>
        <taxon>Tracheophyta</taxon>
        <taxon>Spermatophyta</taxon>
        <taxon>Magnoliopsida</taxon>
        <taxon>eudicotyledons</taxon>
        <taxon>Gunneridae</taxon>
        <taxon>Pentapetalae</taxon>
        <taxon>rosids</taxon>
        <taxon>fabids</taxon>
        <taxon>Rosales</taxon>
        <taxon>Rosaceae</taxon>
        <taxon>Amygdaloideae</taxon>
        <taxon>Amygdaleae</taxon>
        <taxon>Prunus</taxon>
    </lineage>
</organism>
<dbReference type="PANTHER" id="PTHR32410:SF216">
    <property type="entry name" value="PHORBOL-ESTER_DAG-TYPE DOMAIN-CONTAINING PROTEIN"/>
    <property type="match status" value="1"/>
</dbReference>
<dbReference type="PANTHER" id="PTHR32410">
    <property type="entry name" value="CYSTEINE/HISTIDINE-RICH C1 DOMAIN FAMILY PROTEIN"/>
    <property type="match status" value="1"/>
</dbReference>
<evidence type="ECO:0000313" key="3">
    <source>
        <dbReference type="EMBL" id="KAI5318625.1"/>
    </source>
</evidence>
<dbReference type="SUPFAM" id="SSF57889">
    <property type="entry name" value="Cysteine-rich domain"/>
    <property type="match status" value="3"/>
</dbReference>